<evidence type="ECO:0000313" key="6">
    <source>
        <dbReference type="EMBL" id="QDV84248.1"/>
    </source>
</evidence>
<dbReference type="PANTHER" id="PTHR14413">
    <property type="entry name" value="RIBOSOMAL PROTEIN L17"/>
    <property type="match status" value="1"/>
</dbReference>
<keyword evidence="3 4" id="KW-0687">Ribonucleoprotein</keyword>
<evidence type="ECO:0000256" key="2">
    <source>
        <dbReference type="ARBA" id="ARBA00022980"/>
    </source>
</evidence>
<dbReference type="InterPro" id="IPR000456">
    <property type="entry name" value="Ribosomal_bL17"/>
</dbReference>
<dbReference type="PANTHER" id="PTHR14413:SF16">
    <property type="entry name" value="LARGE RIBOSOMAL SUBUNIT PROTEIN BL17M"/>
    <property type="match status" value="1"/>
</dbReference>
<dbReference type="SUPFAM" id="SSF64263">
    <property type="entry name" value="Prokaryotic ribosomal protein L17"/>
    <property type="match status" value="1"/>
</dbReference>
<proteinExistence type="inferred from homology"/>
<gene>
    <name evidence="4 6" type="primary">rplQ</name>
    <name evidence="6" type="ORF">TBK1r_31930</name>
</gene>
<dbReference type="Proteomes" id="UP000318081">
    <property type="component" value="Chromosome"/>
</dbReference>
<dbReference type="Gene3D" id="3.90.1030.10">
    <property type="entry name" value="Ribosomal protein L17"/>
    <property type="match status" value="1"/>
</dbReference>
<comment type="similarity">
    <text evidence="1 4">Belongs to the bacterial ribosomal protein bL17 family.</text>
</comment>
<sequence length="214" mass="23677">MRHRRRGRTLGRSPSHRKALLKNLASALFLTERDAELDDNAPKVAGRITTTLPKAKEVRSLVEKCITIAKKSLPHAEEAAKFACDADRGSDEYKKWRKSEDWQKWAAARAPVVAAQRRIVQLIGDKQATAILFDTIAPRYVDRDGGYTRVVRLAIPRLGDAGTRAILELVGKNDRVSRKAERPSFADDSDSSDNEAETTPEPVAAAADSDDEQS</sequence>
<dbReference type="GO" id="GO:0005840">
    <property type="term" value="C:ribosome"/>
    <property type="evidence" value="ECO:0007669"/>
    <property type="project" value="UniProtKB-KW"/>
</dbReference>
<protein>
    <recommendedName>
        <fullName evidence="4">Large ribosomal subunit protein bL17</fullName>
    </recommendedName>
</protein>
<dbReference type="EMBL" id="CP036432">
    <property type="protein sequence ID" value="QDV84248.1"/>
    <property type="molecule type" value="Genomic_DNA"/>
</dbReference>
<organism evidence="6 7">
    <name type="scientific">Stieleria magnilauensis</name>
    <dbReference type="NCBI Taxonomy" id="2527963"/>
    <lineage>
        <taxon>Bacteria</taxon>
        <taxon>Pseudomonadati</taxon>
        <taxon>Planctomycetota</taxon>
        <taxon>Planctomycetia</taxon>
        <taxon>Pirellulales</taxon>
        <taxon>Pirellulaceae</taxon>
        <taxon>Stieleria</taxon>
    </lineage>
</organism>
<keyword evidence="2 4" id="KW-0689">Ribosomal protein</keyword>
<dbReference type="InterPro" id="IPR036373">
    <property type="entry name" value="Ribosomal_bL17_sf"/>
</dbReference>
<dbReference type="RefSeq" id="WP_145212241.1">
    <property type="nucleotide sequence ID" value="NZ_CP036432.1"/>
</dbReference>
<evidence type="ECO:0000256" key="3">
    <source>
        <dbReference type="ARBA" id="ARBA00023274"/>
    </source>
</evidence>
<dbReference type="Pfam" id="PF01196">
    <property type="entry name" value="Ribosomal_L17"/>
    <property type="match status" value="1"/>
</dbReference>
<accession>A0ABX5XQG6</accession>
<comment type="subunit">
    <text evidence="4">Part of the 50S ribosomal subunit. Contacts protein L32.</text>
</comment>
<reference evidence="6 7" key="1">
    <citation type="submission" date="2019-02" db="EMBL/GenBank/DDBJ databases">
        <title>Deep-cultivation of Planctomycetes and their phenomic and genomic characterization uncovers novel biology.</title>
        <authorList>
            <person name="Wiegand S."/>
            <person name="Jogler M."/>
            <person name="Boedeker C."/>
            <person name="Pinto D."/>
            <person name="Vollmers J."/>
            <person name="Rivas-Marin E."/>
            <person name="Kohn T."/>
            <person name="Peeters S.H."/>
            <person name="Heuer A."/>
            <person name="Rast P."/>
            <person name="Oberbeckmann S."/>
            <person name="Bunk B."/>
            <person name="Jeske O."/>
            <person name="Meyerdierks A."/>
            <person name="Storesund J.E."/>
            <person name="Kallscheuer N."/>
            <person name="Luecker S."/>
            <person name="Lage O.M."/>
            <person name="Pohl T."/>
            <person name="Merkel B.J."/>
            <person name="Hornburger P."/>
            <person name="Mueller R.-W."/>
            <person name="Bruemmer F."/>
            <person name="Labrenz M."/>
            <person name="Spormann A.M."/>
            <person name="Op den Camp H."/>
            <person name="Overmann J."/>
            <person name="Amann R."/>
            <person name="Jetten M.S.M."/>
            <person name="Mascher T."/>
            <person name="Medema M.H."/>
            <person name="Devos D.P."/>
            <person name="Kaster A.-K."/>
            <person name="Ovreas L."/>
            <person name="Rohde M."/>
            <person name="Galperin M.Y."/>
            <person name="Jogler C."/>
        </authorList>
    </citation>
    <scope>NUCLEOTIDE SEQUENCE [LARGE SCALE GENOMIC DNA]</scope>
    <source>
        <strain evidence="6 7">TBK1r</strain>
    </source>
</reference>
<evidence type="ECO:0000313" key="7">
    <source>
        <dbReference type="Proteomes" id="UP000318081"/>
    </source>
</evidence>
<evidence type="ECO:0000256" key="4">
    <source>
        <dbReference type="HAMAP-Rule" id="MF_01368"/>
    </source>
</evidence>
<feature type="region of interest" description="Disordered" evidence="5">
    <location>
        <begin position="174"/>
        <end position="214"/>
    </location>
</feature>
<keyword evidence="7" id="KW-1185">Reference proteome</keyword>
<dbReference type="HAMAP" id="MF_01368">
    <property type="entry name" value="Ribosomal_bL17"/>
    <property type="match status" value="1"/>
</dbReference>
<evidence type="ECO:0000256" key="1">
    <source>
        <dbReference type="ARBA" id="ARBA00008777"/>
    </source>
</evidence>
<feature type="compositionally biased region" description="Basic and acidic residues" evidence="5">
    <location>
        <begin position="174"/>
        <end position="185"/>
    </location>
</feature>
<name>A0ABX5XQG6_9BACT</name>
<feature type="compositionally biased region" description="Acidic residues" evidence="5">
    <location>
        <begin position="187"/>
        <end position="198"/>
    </location>
</feature>
<evidence type="ECO:0000256" key="5">
    <source>
        <dbReference type="SAM" id="MobiDB-lite"/>
    </source>
</evidence>